<evidence type="ECO:0000313" key="5">
    <source>
        <dbReference type="EMBL" id="MFG6413849.1"/>
    </source>
</evidence>
<name>A0ABW7EK81_9BURK</name>
<dbReference type="InterPro" id="IPR000792">
    <property type="entry name" value="Tscrpt_reg_LuxR_C"/>
</dbReference>
<feature type="domain" description="HTH luxR-type" evidence="4">
    <location>
        <begin position="173"/>
        <end position="238"/>
    </location>
</feature>
<dbReference type="SUPFAM" id="SSF75516">
    <property type="entry name" value="Pheromone-binding domain of LuxR-like quorum-sensing transcription factors"/>
    <property type="match status" value="1"/>
</dbReference>
<evidence type="ECO:0000256" key="2">
    <source>
        <dbReference type="ARBA" id="ARBA00023125"/>
    </source>
</evidence>
<dbReference type="PROSITE" id="PS50043">
    <property type="entry name" value="HTH_LUXR_2"/>
    <property type="match status" value="1"/>
</dbReference>
<dbReference type="Pfam" id="PF00196">
    <property type="entry name" value="GerE"/>
    <property type="match status" value="1"/>
</dbReference>
<dbReference type="InterPro" id="IPR036388">
    <property type="entry name" value="WH-like_DNA-bd_sf"/>
</dbReference>
<evidence type="ECO:0000259" key="4">
    <source>
        <dbReference type="PROSITE" id="PS50043"/>
    </source>
</evidence>
<dbReference type="InterPro" id="IPR016032">
    <property type="entry name" value="Sig_transdc_resp-reg_C-effctor"/>
</dbReference>
<dbReference type="InterPro" id="IPR005143">
    <property type="entry name" value="TF_LuxR_autoind-bd_dom"/>
</dbReference>
<evidence type="ECO:0000256" key="3">
    <source>
        <dbReference type="ARBA" id="ARBA00023163"/>
    </source>
</evidence>
<proteinExistence type="predicted"/>
<keyword evidence="3" id="KW-0804">Transcription</keyword>
<protein>
    <submittedName>
        <fullName evidence="5">LuxR C-terminal-related transcriptional regulator</fullName>
    </submittedName>
</protein>
<keyword evidence="6" id="KW-1185">Reference proteome</keyword>
<gene>
    <name evidence="5" type="ORF">ACG02S_08040</name>
</gene>
<dbReference type="InterPro" id="IPR036693">
    <property type="entry name" value="TF_LuxR_autoind-bd_dom_sf"/>
</dbReference>
<dbReference type="CDD" id="cd06170">
    <property type="entry name" value="LuxR_C_like"/>
    <property type="match status" value="1"/>
</dbReference>
<comment type="caution">
    <text evidence="5">The sequence shown here is derived from an EMBL/GenBank/DDBJ whole genome shotgun (WGS) entry which is preliminary data.</text>
</comment>
<dbReference type="Pfam" id="PF03472">
    <property type="entry name" value="Autoind_bind"/>
    <property type="match status" value="1"/>
</dbReference>
<dbReference type="PANTHER" id="PTHR44688">
    <property type="entry name" value="DNA-BINDING TRANSCRIPTIONAL ACTIVATOR DEVR_DOSR"/>
    <property type="match status" value="1"/>
</dbReference>
<dbReference type="PANTHER" id="PTHR44688:SF16">
    <property type="entry name" value="DNA-BINDING TRANSCRIPTIONAL ACTIVATOR DEVR_DOSR"/>
    <property type="match status" value="1"/>
</dbReference>
<organism evidence="5 6">
    <name type="scientific">Pelomonas dachongensis</name>
    <dbReference type="NCBI Taxonomy" id="3299029"/>
    <lineage>
        <taxon>Bacteria</taxon>
        <taxon>Pseudomonadati</taxon>
        <taxon>Pseudomonadota</taxon>
        <taxon>Betaproteobacteria</taxon>
        <taxon>Burkholderiales</taxon>
        <taxon>Sphaerotilaceae</taxon>
        <taxon>Roseateles</taxon>
    </lineage>
</organism>
<keyword evidence="1" id="KW-0805">Transcription regulation</keyword>
<sequence length="241" mass="25841">MKSDDYKAISEASTRESLRSTLTAFAAKMGFDRVNALLVDGDLDSPSVRIGSVGNTPAEFLQAHHDLSDIRMDPVLRRLVGPTTPFTYDQDFYVAAGAGHLWEEQAPYGYKFGLAASLPIGPGRHVLVGVDRPDRLPADEDVLTRMMADLQLLTMHAHIAAVRLLEAPAPTLESLGLPSLTAREIQCLAWAAQGKSAPVTAQILGISHSTVKGYIQSALDKLGVSTKVQAVRLATALGLLN</sequence>
<dbReference type="Gene3D" id="3.30.450.80">
    <property type="entry name" value="Transcription factor LuxR-like, autoinducer-binding domain"/>
    <property type="match status" value="1"/>
</dbReference>
<keyword evidence="2" id="KW-0238">DNA-binding</keyword>
<evidence type="ECO:0000256" key="1">
    <source>
        <dbReference type="ARBA" id="ARBA00023015"/>
    </source>
</evidence>
<dbReference type="Gene3D" id="1.10.10.10">
    <property type="entry name" value="Winged helix-like DNA-binding domain superfamily/Winged helix DNA-binding domain"/>
    <property type="match status" value="1"/>
</dbReference>
<dbReference type="Proteomes" id="UP001606300">
    <property type="component" value="Unassembled WGS sequence"/>
</dbReference>
<dbReference type="PRINTS" id="PR00038">
    <property type="entry name" value="HTHLUXR"/>
</dbReference>
<dbReference type="SUPFAM" id="SSF46894">
    <property type="entry name" value="C-terminal effector domain of the bipartite response regulators"/>
    <property type="match status" value="1"/>
</dbReference>
<dbReference type="RefSeq" id="WP_394469924.1">
    <property type="nucleotide sequence ID" value="NZ_JBIGHY010000002.1"/>
</dbReference>
<dbReference type="SMART" id="SM00421">
    <property type="entry name" value="HTH_LUXR"/>
    <property type="match status" value="1"/>
</dbReference>
<reference evidence="5 6" key="1">
    <citation type="submission" date="2024-09" db="EMBL/GenBank/DDBJ databases">
        <title>Novel species of the genus Pelomonas and Roseateles isolated from streams.</title>
        <authorList>
            <person name="Lu H."/>
        </authorList>
    </citation>
    <scope>NUCLEOTIDE SEQUENCE [LARGE SCALE GENOMIC DNA]</scope>
    <source>
        <strain evidence="5 6">DC23W</strain>
    </source>
</reference>
<accession>A0ABW7EK81</accession>
<evidence type="ECO:0000313" key="6">
    <source>
        <dbReference type="Proteomes" id="UP001606300"/>
    </source>
</evidence>
<dbReference type="EMBL" id="JBIGHY010000002">
    <property type="protein sequence ID" value="MFG6413849.1"/>
    <property type="molecule type" value="Genomic_DNA"/>
</dbReference>